<dbReference type="Proteomes" id="UP000095488">
    <property type="component" value="Unassembled WGS sequence"/>
</dbReference>
<dbReference type="Gene3D" id="3.40.50.360">
    <property type="match status" value="1"/>
</dbReference>
<evidence type="ECO:0000259" key="1">
    <source>
        <dbReference type="PROSITE" id="PS50902"/>
    </source>
</evidence>
<gene>
    <name evidence="2" type="ORF">ERS852473_01682</name>
</gene>
<name>A0ABP2AUG5_SARVE</name>
<keyword evidence="3" id="KW-1185">Reference proteome</keyword>
<dbReference type="PANTHER" id="PTHR39201:SF1">
    <property type="entry name" value="FLAVODOXIN-LIKE DOMAIN-CONTAINING PROTEIN"/>
    <property type="match status" value="1"/>
</dbReference>
<proteinExistence type="predicted"/>
<comment type="caution">
    <text evidence="2">The sequence shown here is derived from an EMBL/GenBank/DDBJ whole genome shotgun (WGS) entry which is preliminary data.</text>
</comment>
<dbReference type="Pfam" id="PF12682">
    <property type="entry name" value="Flavodoxin_4"/>
    <property type="match status" value="1"/>
</dbReference>
<reference evidence="2 3" key="1">
    <citation type="submission" date="2015-09" db="EMBL/GenBank/DDBJ databases">
        <authorList>
            <consortium name="Pathogen Informatics"/>
            <person name="Wu L."/>
            <person name="Ma J."/>
        </authorList>
    </citation>
    <scope>NUCLEOTIDE SEQUENCE [LARGE SCALE GENOMIC DNA]</scope>
    <source>
        <strain evidence="2 3">2789STDY5834858</strain>
    </source>
</reference>
<dbReference type="EMBL" id="CYZR01000005">
    <property type="protein sequence ID" value="CUO01934.1"/>
    <property type="molecule type" value="Genomic_DNA"/>
</dbReference>
<dbReference type="InterPro" id="IPR008254">
    <property type="entry name" value="Flavodoxin/NO_synth"/>
</dbReference>
<protein>
    <submittedName>
        <fullName evidence="2">Flavodoxin</fullName>
    </submittedName>
</protein>
<evidence type="ECO:0000313" key="2">
    <source>
        <dbReference type="EMBL" id="CUO01934.1"/>
    </source>
</evidence>
<accession>A0ABP2AUG5</accession>
<evidence type="ECO:0000313" key="3">
    <source>
        <dbReference type="Proteomes" id="UP000095488"/>
    </source>
</evidence>
<dbReference type="PROSITE" id="PS50902">
    <property type="entry name" value="FLAVODOXIN_LIKE"/>
    <property type="match status" value="1"/>
</dbReference>
<sequence>MRVKVIFYSLEGNSKLIAEEVAKSLNGDIVELKPKKHYANSGFKKYLWGGTSVLMKEKPELEAYDNNLDYDLLVIGTPVWAGTFSPAIRTFLKENNLDGRKVALFACHAGGGADKCFEKFKKFSPNCKVISTMDFVDPLKKDTANNIDKAVKWAKSL</sequence>
<dbReference type="SUPFAM" id="SSF52218">
    <property type="entry name" value="Flavoproteins"/>
    <property type="match status" value="1"/>
</dbReference>
<dbReference type="RefSeq" id="WP_055259443.1">
    <property type="nucleotide sequence ID" value="NZ_BCMV01000008.1"/>
</dbReference>
<dbReference type="InterPro" id="IPR029039">
    <property type="entry name" value="Flavoprotein-like_sf"/>
</dbReference>
<dbReference type="PANTHER" id="PTHR39201">
    <property type="entry name" value="EXPORTED PROTEIN-RELATED"/>
    <property type="match status" value="1"/>
</dbReference>
<organism evidence="2 3">
    <name type="scientific">Sarcina ventriculi</name>
    <name type="common">Clostridium ventriculi</name>
    <dbReference type="NCBI Taxonomy" id="1267"/>
    <lineage>
        <taxon>Bacteria</taxon>
        <taxon>Bacillati</taxon>
        <taxon>Bacillota</taxon>
        <taxon>Clostridia</taxon>
        <taxon>Eubacteriales</taxon>
        <taxon>Clostridiaceae</taxon>
        <taxon>Sarcina</taxon>
    </lineage>
</organism>
<feature type="domain" description="Flavodoxin-like" evidence="1">
    <location>
        <begin position="3"/>
        <end position="157"/>
    </location>
</feature>